<dbReference type="AlphaFoldDB" id="A0A7X1B8E3"/>
<accession>A0A7X1B8E3</accession>
<feature type="signal peptide" evidence="1">
    <location>
        <begin position="1"/>
        <end position="23"/>
    </location>
</feature>
<dbReference type="Gene3D" id="2.60.120.560">
    <property type="entry name" value="Exo-inulinase, domain 1"/>
    <property type="match status" value="1"/>
</dbReference>
<comment type="caution">
    <text evidence="3">The sequence shown here is derived from an EMBL/GenBank/DDBJ whole genome shotgun (WGS) entry which is preliminary data.</text>
</comment>
<sequence>MKTIPLKLLAASLSFAFGTHVFSDELPPLDWEELGETSPWQYTELHRDVTVVTPGQNGSAPSDAVVLFDGSDLSQWEKTPFGEGVRMDRTEHFLKRYDSAEKLGPAAWKVEDGEIIAGQKQGAIASKQAFGDMQLHIEWYVPVLEGKEGQEYGNSGIFLMGLYELQVLNSYQNETYSNGQAGAFYKQSEPLVNASRAPGQWQSYDIIFTAPRFNEKGTLSTPAKATVLHNGVLIQWDTELQGPTSFIGEPYYVPHPEKLPIVLQDHDNPVRYRNIWVREL</sequence>
<keyword evidence="4" id="KW-1185">Reference proteome</keyword>
<evidence type="ECO:0000256" key="1">
    <source>
        <dbReference type="SAM" id="SignalP"/>
    </source>
</evidence>
<dbReference type="Pfam" id="PF06439">
    <property type="entry name" value="3keto-disac_hyd"/>
    <property type="match status" value="1"/>
</dbReference>
<feature type="domain" description="3-keto-alpha-glucoside-1,2-lyase/3-keto-2-hydroxy-glucal hydratase" evidence="2">
    <location>
        <begin position="64"/>
        <end position="278"/>
    </location>
</feature>
<dbReference type="EMBL" id="JACHVC010000013">
    <property type="protein sequence ID" value="MBC2607553.1"/>
    <property type="molecule type" value="Genomic_DNA"/>
</dbReference>
<evidence type="ECO:0000313" key="3">
    <source>
        <dbReference type="EMBL" id="MBC2607553.1"/>
    </source>
</evidence>
<evidence type="ECO:0000313" key="4">
    <source>
        <dbReference type="Proteomes" id="UP000526501"/>
    </source>
</evidence>
<proteinExistence type="predicted"/>
<reference evidence="3 4" key="1">
    <citation type="submission" date="2020-07" db="EMBL/GenBank/DDBJ databases">
        <authorList>
            <person name="Feng X."/>
        </authorList>
    </citation>
    <scope>NUCLEOTIDE SEQUENCE [LARGE SCALE GENOMIC DNA]</scope>
    <source>
        <strain evidence="3 4">JCM23202</strain>
    </source>
</reference>
<dbReference type="GO" id="GO:0016787">
    <property type="term" value="F:hydrolase activity"/>
    <property type="evidence" value="ECO:0007669"/>
    <property type="project" value="InterPro"/>
</dbReference>
<dbReference type="InterPro" id="IPR010496">
    <property type="entry name" value="AL/BT2_dom"/>
</dbReference>
<keyword evidence="1" id="KW-0732">Signal</keyword>
<feature type="chain" id="PRO_5030509379" evidence="1">
    <location>
        <begin position="24"/>
        <end position="280"/>
    </location>
</feature>
<organism evidence="3 4">
    <name type="scientific">Pelagicoccus albus</name>
    <dbReference type="NCBI Taxonomy" id="415222"/>
    <lineage>
        <taxon>Bacteria</taxon>
        <taxon>Pseudomonadati</taxon>
        <taxon>Verrucomicrobiota</taxon>
        <taxon>Opitutia</taxon>
        <taxon>Puniceicoccales</taxon>
        <taxon>Pelagicoccaceae</taxon>
        <taxon>Pelagicoccus</taxon>
    </lineage>
</organism>
<dbReference type="Proteomes" id="UP000526501">
    <property type="component" value="Unassembled WGS sequence"/>
</dbReference>
<evidence type="ECO:0000259" key="2">
    <source>
        <dbReference type="Pfam" id="PF06439"/>
    </source>
</evidence>
<protein>
    <submittedName>
        <fullName evidence="3">DUF1080 domain-containing protein</fullName>
    </submittedName>
</protein>
<gene>
    <name evidence="3" type="ORF">H5P27_15985</name>
</gene>
<dbReference type="RefSeq" id="WP_185661431.1">
    <property type="nucleotide sequence ID" value="NZ_CAWPOO010000013.1"/>
</dbReference>
<name>A0A7X1B8E3_9BACT</name>